<evidence type="ECO:0000256" key="1">
    <source>
        <dbReference type="SAM" id="MobiDB-lite"/>
    </source>
</evidence>
<reference evidence="2 3" key="1">
    <citation type="submission" date="2019-05" db="EMBL/GenBank/DDBJ databases">
        <authorList>
            <person name="Narsing Rao M.P."/>
            <person name="Li W.J."/>
        </authorList>
    </citation>
    <scope>NUCLEOTIDE SEQUENCE [LARGE SCALE GENOMIC DNA]</scope>
    <source>
        <strain evidence="2 3">SYSU_K30003</strain>
    </source>
</reference>
<protein>
    <submittedName>
        <fullName evidence="2">Uncharacterized protein</fullName>
    </submittedName>
</protein>
<sequence>MRMSGIVVGGLLGAAAAMYFSRNNRTFSFSGISSATQALDSMVEKARSKMMTPDKRSYYGDNASGANATSTGAVTSDMSGMTGMTGMGSTNAATSSQTTGLDRVESIVKQDPALKSQVNDILSESRDASTIR</sequence>
<evidence type="ECO:0000313" key="3">
    <source>
        <dbReference type="Proteomes" id="UP000309676"/>
    </source>
</evidence>
<feature type="compositionally biased region" description="Low complexity" evidence="1">
    <location>
        <begin position="75"/>
        <end position="90"/>
    </location>
</feature>
<organism evidence="2 3">
    <name type="scientific">Paenibacillus antri</name>
    <dbReference type="NCBI Taxonomy" id="2582848"/>
    <lineage>
        <taxon>Bacteria</taxon>
        <taxon>Bacillati</taxon>
        <taxon>Bacillota</taxon>
        <taxon>Bacilli</taxon>
        <taxon>Bacillales</taxon>
        <taxon>Paenibacillaceae</taxon>
        <taxon>Paenibacillus</taxon>
    </lineage>
</organism>
<feature type="compositionally biased region" description="Polar residues" evidence="1">
    <location>
        <begin position="64"/>
        <end position="74"/>
    </location>
</feature>
<gene>
    <name evidence="2" type="ORF">FE782_06775</name>
</gene>
<dbReference type="Proteomes" id="UP000309676">
    <property type="component" value="Unassembled WGS sequence"/>
</dbReference>
<dbReference type="AlphaFoldDB" id="A0A5R9GFB1"/>
<accession>A0A5R9GFB1</accession>
<feature type="compositionally biased region" description="Polar residues" evidence="1">
    <location>
        <begin position="91"/>
        <end position="100"/>
    </location>
</feature>
<dbReference type="RefSeq" id="WP_138193307.1">
    <property type="nucleotide sequence ID" value="NZ_VCIW01000003.1"/>
</dbReference>
<name>A0A5R9GFB1_9BACL</name>
<keyword evidence="3" id="KW-1185">Reference proteome</keyword>
<evidence type="ECO:0000313" key="2">
    <source>
        <dbReference type="EMBL" id="TLS53066.1"/>
    </source>
</evidence>
<dbReference type="EMBL" id="VCIW01000003">
    <property type="protein sequence ID" value="TLS53066.1"/>
    <property type="molecule type" value="Genomic_DNA"/>
</dbReference>
<feature type="region of interest" description="Disordered" evidence="1">
    <location>
        <begin position="53"/>
        <end position="106"/>
    </location>
</feature>
<proteinExistence type="predicted"/>
<comment type="caution">
    <text evidence="2">The sequence shown here is derived from an EMBL/GenBank/DDBJ whole genome shotgun (WGS) entry which is preliminary data.</text>
</comment>